<evidence type="ECO:0000313" key="2">
    <source>
        <dbReference type="Proteomes" id="UP000195106"/>
    </source>
</evidence>
<dbReference type="AlphaFoldDB" id="A0A251XVU5"/>
<gene>
    <name evidence="1" type="ORF">CMsap09_11875</name>
</gene>
<accession>A0A251XVU5</accession>
<evidence type="ECO:0000313" key="1">
    <source>
        <dbReference type="EMBL" id="OUE09636.1"/>
    </source>
</evidence>
<sequence length="185" mass="20863">MSQLTMWTPLFRTVPETGSLPVFQRDRDSVMPMMLDGNPSGWAIDKTFLAGEVRYDLHPGDVLVFNTFTPHGGARNGGDGIRVSPEARFQPLADPVAEGVLASPLIAESWAAHYEGWPEELAYYWRERHPSTVPFDDTWERWRDIVAVDEARRGNDAAYQALVIAAHFARNEPTRREAKRLLGLT</sequence>
<evidence type="ECO:0008006" key="3">
    <source>
        <dbReference type="Google" id="ProtNLM"/>
    </source>
</evidence>
<name>A0A251XVU5_9MICO</name>
<organism evidence="1 2">
    <name type="scientific">Clavibacter michiganensis</name>
    <dbReference type="NCBI Taxonomy" id="28447"/>
    <lineage>
        <taxon>Bacteria</taxon>
        <taxon>Bacillati</taxon>
        <taxon>Actinomycetota</taxon>
        <taxon>Actinomycetes</taxon>
        <taxon>Micrococcales</taxon>
        <taxon>Microbacteriaceae</taxon>
        <taxon>Clavibacter</taxon>
    </lineage>
</organism>
<dbReference type="Gene3D" id="2.60.120.620">
    <property type="entry name" value="q2cbj1_9rhob like domain"/>
    <property type="match status" value="1"/>
</dbReference>
<dbReference type="Proteomes" id="UP000195106">
    <property type="component" value="Unassembled WGS sequence"/>
</dbReference>
<dbReference type="EMBL" id="MDHJ01000001">
    <property type="protein sequence ID" value="OUE09636.1"/>
    <property type="molecule type" value="Genomic_DNA"/>
</dbReference>
<reference evidence="1 2" key="1">
    <citation type="submission" date="2016-08" db="EMBL/GenBank/DDBJ databases">
        <title>Genome sequence of Clavibacter michiganensis spp. strain CASJ009.</title>
        <authorList>
            <person name="Thapa S.P."/>
            <person name="Coaker G."/>
        </authorList>
    </citation>
    <scope>NUCLEOTIDE SEQUENCE [LARGE SCALE GENOMIC DNA]</scope>
    <source>
        <strain evidence="1">CASJ009</strain>
    </source>
</reference>
<dbReference type="SUPFAM" id="SSF51197">
    <property type="entry name" value="Clavaminate synthase-like"/>
    <property type="match status" value="1"/>
</dbReference>
<proteinExistence type="predicted"/>
<comment type="caution">
    <text evidence="1">The sequence shown here is derived from an EMBL/GenBank/DDBJ whole genome shotgun (WGS) entry which is preliminary data.</text>
</comment>
<protein>
    <recommendedName>
        <fullName evidence="3">Phytanoyl-CoA dioxygenase</fullName>
    </recommendedName>
</protein>